<evidence type="ECO:0000313" key="6">
    <source>
        <dbReference type="EnsemblMetazoa" id="PHUM229190-PA"/>
    </source>
</evidence>
<dbReference type="GO" id="GO:0036064">
    <property type="term" value="C:ciliary basal body"/>
    <property type="evidence" value="ECO:0007669"/>
    <property type="project" value="TreeGrafter"/>
</dbReference>
<dbReference type="STRING" id="121224.E0VIL7"/>
<evidence type="ECO:0000313" key="5">
    <source>
        <dbReference type="EMBL" id="EEB13223.1"/>
    </source>
</evidence>
<comment type="similarity">
    <text evidence="1">Belongs to the Flattop family.</text>
</comment>
<dbReference type="HOGENOM" id="CLU_408410_0_0_1"/>
<dbReference type="Proteomes" id="UP000009046">
    <property type="component" value="Unassembled WGS sequence"/>
</dbReference>
<dbReference type="GO" id="GO:0044782">
    <property type="term" value="P:cilium organization"/>
    <property type="evidence" value="ECO:0007669"/>
    <property type="project" value="TreeGrafter"/>
</dbReference>
<dbReference type="InterPro" id="IPR032084">
    <property type="entry name" value="DUF4812"/>
</dbReference>
<dbReference type="EMBL" id="DS235201">
    <property type="protein sequence ID" value="EEB13223.1"/>
    <property type="molecule type" value="Genomic_DNA"/>
</dbReference>
<name>E0VIL7_PEDHC</name>
<dbReference type="EMBL" id="AAZO01002665">
    <property type="status" value="NOT_ANNOTATED_CDS"/>
    <property type="molecule type" value="Genomic_DNA"/>
</dbReference>
<keyword evidence="7" id="KW-1185">Reference proteome</keyword>
<dbReference type="OrthoDB" id="521617at2759"/>
<feature type="compositionally biased region" description="Low complexity" evidence="3">
    <location>
        <begin position="716"/>
        <end position="731"/>
    </location>
</feature>
<reference evidence="5" key="2">
    <citation type="submission" date="2007-04" db="EMBL/GenBank/DDBJ databases">
        <title>The genome of the human body louse.</title>
        <authorList>
            <consortium name="The Human Body Louse Genome Consortium"/>
            <person name="Kirkness E."/>
            <person name="Walenz B."/>
            <person name="Hass B."/>
            <person name="Bruggner R."/>
            <person name="Strausberg R."/>
        </authorList>
    </citation>
    <scope>NUCLEOTIDE SEQUENCE</scope>
    <source>
        <strain evidence="5">USDA</strain>
    </source>
</reference>
<reference evidence="5" key="1">
    <citation type="submission" date="2007-04" db="EMBL/GenBank/DDBJ databases">
        <title>Annotation of Pediculus humanus corporis strain USDA.</title>
        <authorList>
            <person name="Kirkness E."/>
            <person name="Hannick L."/>
            <person name="Hass B."/>
            <person name="Bruggner R."/>
            <person name="Lawson D."/>
            <person name="Bidwell S."/>
            <person name="Joardar V."/>
            <person name="Caler E."/>
            <person name="Walenz B."/>
            <person name="Inman J."/>
            <person name="Schobel S."/>
            <person name="Galinsky K."/>
            <person name="Amedeo P."/>
            <person name="Strausberg R."/>
        </authorList>
    </citation>
    <scope>NUCLEOTIDE SEQUENCE</scope>
    <source>
        <strain evidence="5">USDA</strain>
    </source>
</reference>
<evidence type="ECO:0000313" key="7">
    <source>
        <dbReference type="Proteomes" id="UP000009046"/>
    </source>
</evidence>
<dbReference type="RefSeq" id="XP_002425961.1">
    <property type="nucleotide sequence ID" value="XM_002425916.1"/>
</dbReference>
<dbReference type="Pfam" id="PF22611">
    <property type="entry name" value="CFAP126"/>
    <property type="match status" value="1"/>
</dbReference>
<dbReference type="PANTHER" id="PTHR34639:SF1">
    <property type="entry name" value="PROTEIN FLATTOP"/>
    <property type="match status" value="1"/>
</dbReference>
<dbReference type="InterPro" id="IPR038797">
    <property type="entry name" value="Fltp"/>
</dbReference>
<gene>
    <name evidence="6" type="primary">8229875</name>
    <name evidence="5" type="ORF">Phum_PHUM229190</name>
</gene>
<evidence type="ECO:0000256" key="3">
    <source>
        <dbReference type="SAM" id="MobiDB-lite"/>
    </source>
</evidence>
<dbReference type="EnsemblMetazoa" id="PHUM229190-RA">
    <property type="protein sequence ID" value="PHUM229190-PA"/>
    <property type="gene ID" value="PHUM229190"/>
</dbReference>
<dbReference type="eggNOG" id="ENOG502S0E6">
    <property type="taxonomic scope" value="Eukaryota"/>
</dbReference>
<accession>E0VIL7</accession>
<feature type="compositionally biased region" description="Low complexity" evidence="3">
    <location>
        <begin position="683"/>
        <end position="696"/>
    </location>
</feature>
<dbReference type="PANTHER" id="PTHR34639">
    <property type="entry name" value="PROTEIN FLATTOP"/>
    <property type="match status" value="1"/>
</dbReference>
<feature type="compositionally biased region" description="Polar residues" evidence="3">
    <location>
        <begin position="318"/>
        <end position="333"/>
    </location>
</feature>
<feature type="compositionally biased region" description="Basic and acidic residues" evidence="3">
    <location>
        <begin position="699"/>
        <end position="715"/>
    </location>
</feature>
<dbReference type="InParanoid" id="E0VIL7"/>
<dbReference type="Pfam" id="PF16071">
    <property type="entry name" value="DUF4812"/>
    <property type="match status" value="1"/>
</dbReference>
<dbReference type="CDD" id="cd23705">
    <property type="entry name" value="Flattop"/>
    <property type="match status" value="1"/>
</dbReference>
<reference evidence="6" key="3">
    <citation type="submission" date="2020-05" db="UniProtKB">
        <authorList>
            <consortium name="EnsemblMetazoa"/>
        </authorList>
    </citation>
    <scope>IDENTIFICATION</scope>
    <source>
        <strain evidence="6">USDA</strain>
    </source>
</reference>
<dbReference type="GeneID" id="8229875"/>
<feature type="compositionally biased region" description="Polar residues" evidence="3">
    <location>
        <begin position="650"/>
        <end position="669"/>
    </location>
</feature>
<proteinExistence type="inferred from homology"/>
<evidence type="ECO:0000256" key="1">
    <source>
        <dbReference type="ARBA" id="ARBA00009887"/>
    </source>
</evidence>
<feature type="region of interest" description="Disordered" evidence="3">
    <location>
        <begin position="633"/>
        <end position="731"/>
    </location>
</feature>
<dbReference type="AlphaFoldDB" id="E0VIL7"/>
<dbReference type="KEGG" id="phu:Phum_PHUM229190"/>
<feature type="region of interest" description="Disordered" evidence="3">
    <location>
        <begin position="313"/>
        <end position="333"/>
    </location>
</feature>
<organism>
    <name type="scientific">Pediculus humanus subsp. corporis</name>
    <name type="common">Body louse</name>
    <dbReference type="NCBI Taxonomy" id="121224"/>
    <lineage>
        <taxon>Eukaryota</taxon>
        <taxon>Metazoa</taxon>
        <taxon>Ecdysozoa</taxon>
        <taxon>Arthropoda</taxon>
        <taxon>Hexapoda</taxon>
        <taxon>Insecta</taxon>
        <taxon>Pterygota</taxon>
        <taxon>Neoptera</taxon>
        <taxon>Paraneoptera</taxon>
        <taxon>Psocodea</taxon>
        <taxon>Troctomorpha</taxon>
        <taxon>Phthiraptera</taxon>
        <taxon>Anoplura</taxon>
        <taxon>Pediculidae</taxon>
        <taxon>Pediculus</taxon>
    </lineage>
</organism>
<feature type="domain" description="DUF4812" evidence="4">
    <location>
        <begin position="743"/>
        <end position="796"/>
    </location>
</feature>
<dbReference type="CTD" id="8229875"/>
<sequence length="796" mass="90177">MFDDKYSPRKLGNWEYPKWYPDRPRQRHKTTKIIADDKGRLLDGIKRENPWGNYIGTWDLPKRITRDYIKKLVAPPERLVKLWDKKKQPEVTLKVEEPRIEENQEEKNLEEGTCKICGKLYADCTCEKVVQSKSSDSIDEEEKCAEPLTCPKCNNDICLCEDKCQCNFSTDGKYLTSAEKCFLKRNKSSSALNLHSPAKKFDSEIVTKEEEEQDVDLKKSNSIDERIKKILESVEEPAKENTVKDFCPEIKALSKHNREKTNVVSSDLASLVENGKNFKKSENLLNSYLEDHVNKYEEVRDEIDFEINEEKSKEMTDANDQTENVENSPQNKDATMNFNNYSNVAKKFHDDNLKHQPLPDVINDPMYKALISDRYPFPGESLKVGTMPTAIGWKNYSVPGPTECSKLKIFRPKTASDPKVKKVKEERPKTSKNYVPKKVLPIDLAICWDLKPDDSIKEPKRSLHIDGSNGCIAPAVFTMIHQQDNSKEQNVSGSCLPLAEKISPGIEESNLANLPSQEGGKIQNSVLKCPINKEAIMSCVKASPKDSKQSDSPMSFTSVLTNVSNKTRENSKTFLSNEEANKILTRKLMTLQREKEKKGNYFDPKKYVFNSNNNNNFNCGSYNDKKINHSTPNLASKCSGSKCGTDKTSQDSFNKNKSLTNLSRGSSDGSKYPQINKDENKSRSSSGHSKSHGCSHNDNSGKTENKNTTKTETTKSDSPNSSGSSLGLKSYKGSKNHVVIPGKKKYSIGTLLPPFSYWPQNNSQNYPEHWRLASVYQHSYKPINNRKRPLLASVFQ</sequence>
<evidence type="ECO:0000256" key="2">
    <source>
        <dbReference type="ARBA" id="ARBA00033306"/>
    </source>
</evidence>
<protein>
    <recommendedName>
        <fullName evidence="2">Cilia- and flagella-associated protein 126</fullName>
    </recommendedName>
</protein>
<dbReference type="VEuPathDB" id="VectorBase:PHUM229190"/>
<evidence type="ECO:0000259" key="4">
    <source>
        <dbReference type="Pfam" id="PF16071"/>
    </source>
</evidence>
<dbReference type="OMA" id="LAICWDY"/>